<dbReference type="RefSeq" id="WP_209751226.1">
    <property type="nucleotide sequence ID" value="NZ_JBHSMH010000052.1"/>
</dbReference>
<dbReference type="Gene3D" id="3.40.50.1820">
    <property type="entry name" value="alpha/beta hydrolase"/>
    <property type="match status" value="1"/>
</dbReference>
<evidence type="ECO:0000313" key="3">
    <source>
        <dbReference type="Proteomes" id="UP001596105"/>
    </source>
</evidence>
<accession>A0ABW0LW83</accession>
<dbReference type="GO" id="GO:0016787">
    <property type="term" value="F:hydrolase activity"/>
    <property type="evidence" value="ECO:0007669"/>
    <property type="project" value="UniProtKB-KW"/>
</dbReference>
<keyword evidence="3" id="KW-1185">Reference proteome</keyword>
<sequence>MKHVYRPGKREGAPVLLLLHGTGGTEHDLLPVAGAISPDSAVLSVRGNVLENGMPRFFRRLAEGVFDIEDLVFRTAELHSFLDEAAAQYGFERGNVVAVGYSNGANIAGSMLFHYEGTLKGAILHHPMVPLRGVRLPGLSGVPVFIGAGENDPICRPEETDELGGLLSEAGAEVSVHWERAGHRLTGTEVAAAASWFAERFGEGAEGRGRA</sequence>
<reference evidence="3" key="1">
    <citation type="journal article" date="2019" name="Int. J. Syst. Evol. Microbiol.">
        <title>The Global Catalogue of Microorganisms (GCM) 10K type strain sequencing project: providing services to taxonomists for standard genome sequencing and annotation.</title>
        <authorList>
            <consortium name="The Broad Institute Genomics Platform"/>
            <consortium name="The Broad Institute Genome Sequencing Center for Infectious Disease"/>
            <person name="Wu L."/>
            <person name="Ma J."/>
        </authorList>
    </citation>
    <scope>NUCLEOTIDE SEQUENCE [LARGE SCALE GENOMIC DNA]</scope>
    <source>
        <strain evidence="3">CCUG 57113</strain>
    </source>
</reference>
<dbReference type="Pfam" id="PF01738">
    <property type="entry name" value="DLH"/>
    <property type="match status" value="1"/>
</dbReference>
<dbReference type="EMBL" id="JBHSMH010000052">
    <property type="protein sequence ID" value="MFC5470104.1"/>
    <property type="molecule type" value="Genomic_DNA"/>
</dbReference>
<evidence type="ECO:0000259" key="1">
    <source>
        <dbReference type="Pfam" id="PF01738"/>
    </source>
</evidence>
<keyword evidence="2" id="KW-0378">Hydrolase</keyword>
<dbReference type="InterPro" id="IPR002925">
    <property type="entry name" value="Dienelactn_hydro"/>
</dbReference>
<protein>
    <submittedName>
        <fullName evidence="2">Alpha/beta hydrolase</fullName>
    </submittedName>
</protein>
<name>A0ABW0LW83_9BACL</name>
<evidence type="ECO:0000313" key="2">
    <source>
        <dbReference type="EMBL" id="MFC5470104.1"/>
    </source>
</evidence>
<dbReference type="Proteomes" id="UP001596105">
    <property type="component" value="Unassembled WGS sequence"/>
</dbReference>
<dbReference type="InterPro" id="IPR029058">
    <property type="entry name" value="AB_hydrolase_fold"/>
</dbReference>
<dbReference type="SUPFAM" id="SSF53474">
    <property type="entry name" value="alpha/beta-Hydrolases"/>
    <property type="match status" value="1"/>
</dbReference>
<comment type="caution">
    <text evidence="2">The sequence shown here is derived from an EMBL/GenBank/DDBJ whole genome shotgun (WGS) entry which is preliminary data.</text>
</comment>
<feature type="domain" description="Dienelactone hydrolase" evidence="1">
    <location>
        <begin position="87"/>
        <end position="183"/>
    </location>
</feature>
<proteinExistence type="predicted"/>
<gene>
    <name evidence="2" type="ORF">ACFPPD_15450</name>
</gene>
<organism evidence="2 3">
    <name type="scientific">Cohnella suwonensis</name>
    <dbReference type="NCBI Taxonomy" id="696072"/>
    <lineage>
        <taxon>Bacteria</taxon>
        <taxon>Bacillati</taxon>
        <taxon>Bacillota</taxon>
        <taxon>Bacilli</taxon>
        <taxon>Bacillales</taxon>
        <taxon>Paenibacillaceae</taxon>
        <taxon>Cohnella</taxon>
    </lineage>
</organism>